<name>A0A0B4CWG8_9CAUL</name>
<dbReference type="Proteomes" id="UP000031166">
    <property type="component" value="Unassembled WGS sequence"/>
</dbReference>
<sequence>MLLLSVLIILGLTLADEGVVGAALRKWLVETPARFLAGLSRGRTLGLGLVALMGVTAVMLFETEGVRLFSMAAPDMVAWVLMFDVTVLFDIVVLAVSLRAVAGWRGLIRRRDLMQGLARRLIGRIIGARSRGRRVSRSRPPRSQSGDPEPEPAYAFA</sequence>
<feature type="region of interest" description="Disordered" evidence="1">
    <location>
        <begin position="132"/>
        <end position="157"/>
    </location>
</feature>
<organism evidence="3 4">
    <name type="scientific">Brevundimonas nasdae</name>
    <dbReference type="NCBI Taxonomy" id="172043"/>
    <lineage>
        <taxon>Bacteria</taxon>
        <taxon>Pseudomonadati</taxon>
        <taxon>Pseudomonadota</taxon>
        <taxon>Alphaproteobacteria</taxon>
        <taxon>Caulobacterales</taxon>
        <taxon>Caulobacteraceae</taxon>
        <taxon>Brevundimonas</taxon>
    </lineage>
</organism>
<evidence type="ECO:0000256" key="1">
    <source>
        <dbReference type="SAM" id="MobiDB-lite"/>
    </source>
</evidence>
<dbReference type="RefSeq" id="WP_039243818.1">
    <property type="nucleotide sequence ID" value="NZ_JWSY01000003.1"/>
</dbReference>
<proteinExistence type="predicted"/>
<keyword evidence="2" id="KW-1133">Transmembrane helix</keyword>
<reference evidence="3 4" key="1">
    <citation type="submission" date="2014-12" db="EMBL/GenBank/DDBJ databases">
        <title>Genome sequencing of Brevundimonas nasdae TPW30.</title>
        <authorList>
            <person name="Tan P.W."/>
            <person name="Chan K.-G."/>
        </authorList>
    </citation>
    <scope>NUCLEOTIDE SEQUENCE [LARGE SCALE GENOMIC DNA]</scope>
    <source>
        <strain evidence="3 4">TPW30</strain>
    </source>
</reference>
<protein>
    <submittedName>
        <fullName evidence="3">Uncharacterized protein</fullName>
    </submittedName>
</protein>
<evidence type="ECO:0000313" key="3">
    <source>
        <dbReference type="EMBL" id="KIC60727.1"/>
    </source>
</evidence>
<evidence type="ECO:0000256" key="2">
    <source>
        <dbReference type="SAM" id="Phobius"/>
    </source>
</evidence>
<keyword evidence="2" id="KW-0812">Transmembrane</keyword>
<gene>
    <name evidence="3" type="ORF">RM53_01110</name>
</gene>
<comment type="caution">
    <text evidence="3">The sequence shown here is derived from an EMBL/GenBank/DDBJ whole genome shotgun (WGS) entry which is preliminary data.</text>
</comment>
<evidence type="ECO:0000313" key="4">
    <source>
        <dbReference type="Proteomes" id="UP000031166"/>
    </source>
</evidence>
<keyword evidence="2" id="KW-0472">Membrane</keyword>
<dbReference type="AlphaFoldDB" id="A0A0B4CWG8"/>
<dbReference type="EMBL" id="JWSY01000003">
    <property type="protein sequence ID" value="KIC60727.1"/>
    <property type="molecule type" value="Genomic_DNA"/>
</dbReference>
<accession>A0A0B4CWG8</accession>
<feature type="transmembrane region" description="Helical" evidence="2">
    <location>
        <begin position="76"/>
        <end position="101"/>
    </location>
</feature>